<protein>
    <submittedName>
        <fullName evidence="2">Uncharacterized protein</fullName>
    </submittedName>
</protein>
<accession>A0ABM5S374</accession>
<keyword evidence="3" id="KW-1185">Reference proteome</keyword>
<proteinExistence type="predicted"/>
<evidence type="ECO:0000313" key="1">
    <source>
        <dbReference type="EMBL" id="AJC19308.1"/>
    </source>
</evidence>
<gene>
    <name evidence="1" type="ORF">RO07_00185</name>
    <name evidence="2" type="ORF">RO07_20090</name>
</gene>
<evidence type="ECO:0000313" key="3">
    <source>
        <dbReference type="Proteomes" id="UP000035086"/>
    </source>
</evidence>
<evidence type="ECO:0000313" key="2">
    <source>
        <dbReference type="EMBL" id="AJC22216.1"/>
    </source>
</evidence>
<dbReference type="Proteomes" id="UP000035086">
    <property type="component" value="Chromosome"/>
</dbReference>
<reference evidence="2" key="2">
    <citation type="submission" date="2016-11" db="EMBL/GenBank/DDBJ databases">
        <title>Complete Genome Sequencing of Pandoraea pulmonicola DSM 16583.</title>
        <authorList>
            <person name="Chan K.-G."/>
        </authorList>
    </citation>
    <scope>NUCLEOTIDE SEQUENCE</scope>
    <source>
        <strain evidence="2">DSM 16583</strain>
    </source>
</reference>
<organism evidence="2 3">
    <name type="scientific">Pandoraea pulmonicola</name>
    <dbReference type="NCBI Taxonomy" id="93221"/>
    <lineage>
        <taxon>Bacteria</taxon>
        <taxon>Pseudomonadati</taxon>
        <taxon>Pseudomonadota</taxon>
        <taxon>Betaproteobacteria</taxon>
        <taxon>Burkholderiales</taxon>
        <taxon>Burkholderiaceae</taxon>
        <taxon>Pandoraea</taxon>
    </lineage>
</organism>
<dbReference type="EMBL" id="CP010310">
    <property type="protein sequence ID" value="AJC22216.1"/>
    <property type="molecule type" value="Genomic_DNA"/>
</dbReference>
<name>A0ABM5S374_PANPU</name>
<sequence>MARPSRAVAEHVRGGCGVALVLESMGVDGTGVVGGEREKRAVSVEALRAWRGTERGPVAARVGSLFE</sequence>
<reference evidence="3" key="1">
    <citation type="submission" date="2014-12" db="EMBL/GenBank/DDBJ databases">
        <title>Complete Genome Sequencing of Pandoraea pulmonicola DSM 16583.</title>
        <authorList>
            <person name="Chan K.-G."/>
        </authorList>
    </citation>
    <scope>NUCLEOTIDE SEQUENCE [LARGE SCALE GENOMIC DNA]</scope>
    <source>
        <strain evidence="1 3">DSM 16583</strain>
    </source>
</reference>
<dbReference type="EMBL" id="CP010310">
    <property type="protein sequence ID" value="AJC19308.1"/>
    <property type="molecule type" value="Genomic_DNA"/>
</dbReference>